<dbReference type="RefSeq" id="WP_007976317.1">
    <property type="nucleotide sequence ID" value="NZ_AEMG01000002.1"/>
</dbReference>
<name>E7QMW8_HALPU</name>
<sequence length="94" mass="10561">MTLKQASQLLDSHQYPTDTERLIASHGDYTIDLPNGTETLEEVFNRVGNETYESSQQAQEAMYNGLSSKAIGRRHYSDRDPTTMGTFGPDQISF</sequence>
<dbReference type="PATRIC" id="fig|797209.4.peg.270"/>
<evidence type="ECO:0000313" key="4">
    <source>
        <dbReference type="Proteomes" id="UP000003751"/>
    </source>
</evidence>
<evidence type="ECO:0000313" key="5">
    <source>
        <dbReference type="Proteomes" id="UP000184203"/>
    </source>
</evidence>
<evidence type="ECO:0000313" key="2">
    <source>
        <dbReference type="EMBL" id="EFW93763.1"/>
    </source>
</evidence>
<reference evidence="2 4" key="1">
    <citation type="journal article" date="2014" name="ISME J.">
        <title>Trehalose/2-sulfotrehalose biosynthesis and glycine-betaine uptake are widely spread mechanisms for osmoadaptation in the Halobacteriales.</title>
        <authorList>
            <person name="Youssef N.H."/>
            <person name="Savage-Ashlock K.N."/>
            <person name="McCully A.L."/>
            <person name="Luedtke B."/>
            <person name="Shaw E.I."/>
            <person name="Hoff W.D."/>
            <person name="Elshahed M.S."/>
        </authorList>
    </citation>
    <scope>NUCLEOTIDE SEQUENCE [LARGE SCALE GENOMIC DNA]</scope>
    <source>
        <strain evidence="2 4">DX253</strain>
    </source>
</reference>
<dbReference type="GeneID" id="300002760"/>
<dbReference type="EMBL" id="AEMG01000002">
    <property type="protein sequence ID" value="EFW93763.1"/>
    <property type="molecule type" value="Genomic_DNA"/>
</dbReference>
<reference evidence="5" key="3">
    <citation type="submission" date="2016-11" db="EMBL/GenBank/DDBJ databases">
        <authorList>
            <person name="Varghese N."/>
            <person name="Submissions S."/>
        </authorList>
    </citation>
    <scope>NUCLEOTIDE SEQUENCE [LARGE SCALE GENOMIC DNA]</scope>
    <source>
        <strain evidence="5">DX253</strain>
    </source>
</reference>
<feature type="region of interest" description="Disordered" evidence="1">
    <location>
        <begin position="70"/>
        <end position="94"/>
    </location>
</feature>
<accession>E7QMW8</accession>
<proteinExistence type="predicted"/>
<dbReference type="Proteomes" id="UP000184203">
    <property type="component" value="Unassembled WGS sequence"/>
</dbReference>
<protein>
    <recommendedName>
        <fullName evidence="6">DUF2795 domain-containing protein</fullName>
    </recommendedName>
</protein>
<dbReference type="OrthoDB" id="166188at2157"/>
<dbReference type="STRING" id="797209.GCA_000376445_01925"/>
<dbReference type="eggNOG" id="arCOG03020">
    <property type="taxonomic scope" value="Archaea"/>
</dbReference>
<dbReference type="Pfam" id="PF19102">
    <property type="entry name" value="DUF5789"/>
    <property type="match status" value="1"/>
</dbReference>
<evidence type="ECO:0000256" key="1">
    <source>
        <dbReference type="SAM" id="MobiDB-lite"/>
    </source>
</evidence>
<evidence type="ECO:0000313" key="3">
    <source>
        <dbReference type="EMBL" id="SHL50310.1"/>
    </source>
</evidence>
<keyword evidence="5" id="KW-1185">Reference proteome</keyword>
<reference evidence="3" key="2">
    <citation type="submission" date="2016-11" db="EMBL/GenBank/DDBJ databases">
        <authorList>
            <person name="Jaros S."/>
            <person name="Januszkiewicz K."/>
            <person name="Wedrychowicz H."/>
        </authorList>
    </citation>
    <scope>NUCLEOTIDE SEQUENCE [LARGE SCALE GENOMIC DNA]</scope>
    <source>
        <strain evidence="3">DX253</strain>
    </source>
</reference>
<dbReference type="AlphaFoldDB" id="E7QMW8"/>
<evidence type="ECO:0008006" key="6">
    <source>
        <dbReference type="Google" id="ProtNLM"/>
    </source>
</evidence>
<dbReference type="EMBL" id="FRAN01000007">
    <property type="protein sequence ID" value="SHL50310.1"/>
    <property type="molecule type" value="Genomic_DNA"/>
</dbReference>
<organism evidence="2 4">
    <name type="scientific">Haladaptatus paucihalophilus DX253</name>
    <dbReference type="NCBI Taxonomy" id="797209"/>
    <lineage>
        <taxon>Archaea</taxon>
        <taxon>Methanobacteriati</taxon>
        <taxon>Methanobacteriota</taxon>
        <taxon>Stenosarchaea group</taxon>
        <taxon>Halobacteria</taxon>
        <taxon>Halobacteriales</taxon>
        <taxon>Haladaptataceae</taxon>
        <taxon>Haladaptatus</taxon>
    </lineage>
</organism>
<dbReference type="InterPro" id="IPR043899">
    <property type="entry name" value="DUF5789"/>
</dbReference>
<dbReference type="Proteomes" id="UP000003751">
    <property type="component" value="Unassembled WGS sequence"/>
</dbReference>
<gene>
    <name evidence="3" type="ORF">SAMN05444342_3985</name>
    <name evidence="2" type="ORF">ZOD2009_01430</name>
</gene>